<organism evidence="2 3">
    <name type="scientific">Caballeronia cordobensis</name>
    <name type="common">Burkholderia cordobensis</name>
    <dbReference type="NCBI Taxonomy" id="1353886"/>
    <lineage>
        <taxon>Bacteria</taxon>
        <taxon>Pseudomonadati</taxon>
        <taxon>Pseudomonadota</taxon>
        <taxon>Betaproteobacteria</taxon>
        <taxon>Burkholderiales</taxon>
        <taxon>Burkholderiaceae</taxon>
        <taxon>Caballeronia</taxon>
    </lineage>
</organism>
<dbReference type="InterPro" id="IPR011042">
    <property type="entry name" value="6-blade_b-propeller_TolB-like"/>
</dbReference>
<dbReference type="Proteomes" id="UP000054740">
    <property type="component" value="Unassembled WGS sequence"/>
</dbReference>
<name>A0A158HME5_CABCO</name>
<protein>
    <submittedName>
        <fullName evidence="2">SMP-30/Gluconolaconase/LRE-like region</fullName>
    </submittedName>
</protein>
<keyword evidence="3" id="KW-1185">Reference proteome</keyword>
<dbReference type="RefSeq" id="WP_053570483.1">
    <property type="nucleotide sequence ID" value="NZ_FCNY02000008.1"/>
</dbReference>
<dbReference type="InterPro" id="IPR051262">
    <property type="entry name" value="SMP-30/CGR1_Lactonase"/>
</dbReference>
<dbReference type="Gene3D" id="2.120.10.30">
    <property type="entry name" value="TolB, C-terminal domain"/>
    <property type="match status" value="1"/>
</dbReference>
<gene>
    <name evidence="2" type="ORF">AWB70_03515</name>
</gene>
<accession>A0A158HME5</accession>
<evidence type="ECO:0000259" key="1">
    <source>
        <dbReference type="Pfam" id="PF08450"/>
    </source>
</evidence>
<reference evidence="3" key="1">
    <citation type="submission" date="2016-01" db="EMBL/GenBank/DDBJ databases">
        <authorList>
            <person name="Peeters C."/>
        </authorList>
    </citation>
    <scope>NUCLEOTIDE SEQUENCE [LARGE SCALE GENOMIC DNA]</scope>
</reference>
<proteinExistence type="predicted"/>
<evidence type="ECO:0000313" key="2">
    <source>
        <dbReference type="EMBL" id="SAL45267.1"/>
    </source>
</evidence>
<dbReference type="InterPro" id="IPR013658">
    <property type="entry name" value="SGL"/>
</dbReference>
<feature type="domain" description="SMP-30/Gluconolactonase/LRE-like region" evidence="1">
    <location>
        <begin position="48"/>
        <end position="247"/>
    </location>
</feature>
<sequence length="331" mass="35485">MSYPLRPDFRLVFSDLRVSAAGLTRPECVLALETGELIAAHGAGGYTHWRPGGSPRHVLPADGNPRRYVPNGIALSTRGKVLFANLGSELGGIFSIDGNGAVEPVVETVDNAPMPPTNFVVEDGNGAIWFTVSTRMRPRARAWTRDVADGFIGVADAKGSRIVADGLGYTNEIAFSPDGKWLYVNETYAQKTSRFSLLPGPSLGPKEIVCQYEGADFPDGLCFDAFGGVWVTCVGSNRVIVVRPDGSTQIVLEDLDVEYTAYLASRYAARSLTPDDMATTGTSRLKSVSSLVFGGPDRRTAYLGCLLGDAVLTFESPIAGAPTTNWNRSLR</sequence>
<dbReference type="EMBL" id="FCNY02000008">
    <property type="protein sequence ID" value="SAL45267.1"/>
    <property type="molecule type" value="Genomic_DNA"/>
</dbReference>
<dbReference type="AlphaFoldDB" id="A0A158HME5"/>
<dbReference type="Pfam" id="PF08450">
    <property type="entry name" value="SGL"/>
    <property type="match status" value="1"/>
</dbReference>
<dbReference type="SUPFAM" id="SSF63829">
    <property type="entry name" value="Calcium-dependent phosphotriesterase"/>
    <property type="match status" value="1"/>
</dbReference>
<dbReference type="PANTHER" id="PTHR47572:SF5">
    <property type="entry name" value="BLR2277 PROTEIN"/>
    <property type="match status" value="1"/>
</dbReference>
<dbReference type="PANTHER" id="PTHR47572">
    <property type="entry name" value="LIPOPROTEIN-RELATED"/>
    <property type="match status" value="1"/>
</dbReference>
<evidence type="ECO:0000313" key="3">
    <source>
        <dbReference type="Proteomes" id="UP000054740"/>
    </source>
</evidence>